<accession>A0A7J5DRI8</accession>
<evidence type="ECO:0000256" key="2">
    <source>
        <dbReference type="SAM" id="Phobius"/>
    </source>
</evidence>
<dbReference type="AlphaFoldDB" id="A0A7J5DRI8"/>
<reference evidence="3 4" key="1">
    <citation type="submission" date="2019-09" db="EMBL/GenBank/DDBJ databases">
        <title>Pimelobacter sp. isolated from Paulinella.</title>
        <authorList>
            <person name="Jeong S.E."/>
        </authorList>
    </citation>
    <scope>NUCLEOTIDE SEQUENCE [LARGE SCALE GENOMIC DNA]</scope>
    <source>
        <strain evidence="3 4">Pch-N</strain>
    </source>
</reference>
<keyword evidence="2" id="KW-0472">Membrane</keyword>
<dbReference type="InterPro" id="IPR021454">
    <property type="entry name" value="DUF3105"/>
</dbReference>
<evidence type="ECO:0000256" key="1">
    <source>
        <dbReference type="SAM" id="MobiDB-lite"/>
    </source>
</evidence>
<evidence type="ECO:0000313" key="3">
    <source>
        <dbReference type="EMBL" id="KAB2807482.1"/>
    </source>
</evidence>
<proteinExistence type="predicted"/>
<dbReference type="EMBL" id="WBVM01000005">
    <property type="protein sequence ID" value="KAB2807482.1"/>
    <property type="molecule type" value="Genomic_DNA"/>
</dbReference>
<keyword evidence="2" id="KW-0812">Transmembrane</keyword>
<evidence type="ECO:0000313" key="4">
    <source>
        <dbReference type="Proteomes" id="UP000449906"/>
    </source>
</evidence>
<comment type="caution">
    <text evidence="3">The sequence shown here is derived from an EMBL/GenBank/DDBJ whole genome shotgun (WGS) entry which is preliminary data.</text>
</comment>
<keyword evidence="2" id="KW-1133">Transmembrane helix</keyword>
<organism evidence="3 4">
    <name type="scientific">Nocardioides simplex</name>
    <name type="common">Arthrobacter simplex</name>
    <dbReference type="NCBI Taxonomy" id="2045"/>
    <lineage>
        <taxon>Bacteria</taxon>
        <taxon>Bacillati</taxon>
        <taxon>Actinomycetota</taxon>
        <taxon>Actinomycetes</taxon>
        <taxon>Propionibacteriales</taxon>
        <taxon>Nocardioidaceae</taxon>
        <taxon>Pimelobacter</taxon>
    </lineage>
</organism>
<dbReference type="Pfam" id="PF11303">
    <property type="entry name" value="DUF3105"/>
    <property type="match status" value="1"/>
</dbReference>
<dbReference type="RefSeq" id="WP_151582669.1">
    <property type="nucleotide sequence ID" value="NZ_WBVM01000005.1"/>
</dbReference>
<sequence length="224" mass="23444">MSEPLFPPPPYPPPPPPFHPPLPPRRRTRTGPVVLAVLAAVLVVGAAVLVPVLLTRDDDAPAAGAGGDDDLSAVRTYDGLTFRHLAAGAEHDYPQSPPVGGDHAPVWIECGAYDEPLPEVNAVHDLEHGTIWITYRPDDVDAAGVRALTDALPDNGLLSPYPDQDAPVVVTVWGRQLALKGPDDPRLPLFVQEYGAGDTAPEPFASCNGGVDPGDLAPPGGPVV</sequence>
<feature type="transmembrane region" description="Helical" evidence="2">
    <location>
        <begin position="33"/>
        <end position="54"/>
    </location>
</feature>
<gene>
    <name evidence="3" type="ORF">F9L07_25900</name>
</gene>
<protein>
    <submittedName>
        <fullName evidence="3">DUF3105 domain-containing protein</fullName>
    </submittedName>
</protein>
<feature type="region of interest" description="Disordered" evidence="1">
    <location>
        <begin position="1"/>
        <end position="25"/>
    </location>
</feature>
<dbReference type="Proteomes" id="UP000449906">
    <property type="component" value="Unassembled WGS sequence"/>
</dbReference>
<name>A0A7J5DRI8_NOCSI</name>
<feature type="compositionally biased region" description="Pro residues" evidence="1">
    <location>
        <begin position="1"/>
        <end position="23"/>
    </location>
</feature>